<dbReference type="RefSeq" id="WP_208238521.1">
    <property type="nucleotide sequence ID" value="NZ_BAAAQU010000002.1"/>
</dbReference>
<comment type="caution">
    <text evidence="4">The sequence shown here is derived from an EMBL/GenBank/DDBJ whole genome shotgun (WGS) entry which is preliminary data.</text>
</comment>
<comment type="similarity">
    <text evidence="1">Belongs to the short-chain dehydrogenases/reductases (SDR) family.</text>
</comment>
<protein>
    <submittedName>
        <fullName evidence="4">SDR family oxidoreductase</fullName>
    </submittedName>
</protein>
<dbReference type="FunFam" id="3.40.50.720:FF:000084">
    <property type="entry name" value="Short-chain dehydrogenase reductase"/>
    <property type="match status" value="1"/>
</dbReference>
<dbReference type="InterPro" id="IPR036291">
    <property type="entry name" value="NAD(P)-bd_dom_sf"/>
</dbReference>
<reference evidence="4" key="1">
    <citation type="submission" date="2021-03" db="EMBL/GenBank/DDBJ databases">
        <title>Leucobacter chromiisoli sp. nov., isolated from chromium-containing soil of chemical plant.</title>
        <authorList>
            <person name="Xu Z."/>
        </authorList>
    </citation>
    <scope>NUCLEOTIDE SEQUENCE</scope>
    <source>
        <strain evidence="4">K 70/01</strain>
    </source>
</reference>
<evidence type="ECO:0000256" key="3">
    <source>
        <dbReference type="SAM" id="MobiDB-lite"/>
    </source>
</evidence>
<dbReference type="PRINTS" id="PR00081">
    <property type="entry name" value="GDHRDH"/>
</dbReference>
<dbReference type="GO" id="GO:0016614">
    <property type="term" value="F:oxidoreductase activity, acting on CH-OH group of donors"/>
    <property type="evidence" value="ECO:0007669"/>
    <property type="project" value="UniProtKB-ARBA"/>
</dbReference>
<dbReference type="PANTHER" id="PTHR48107:SF16">
    <property type="entry name" value="NADPH-DEPENDENT ALDEHYDE REDUCTASE 1, CHLOROPLASTIC"/>
    <property type="match status" value="1"/>
</dbReference>
<dbReference type="EMBL" id="JAGFBF010000005">
    <property type="protein sequence ID" value="MBO2989921.1"/>
    <property type="molecule type" value="Genomic_DNA"/>
</dbReference>
<dbReference type="Gene3D" id="3.40.50.720">
    <property type="entry name" value="NAD(P)-binding Rossmann-like Domain"/>
    <property type="match status" value="1"/>
</dbReference>
<keyword evidence="5" id="KW-1185">Reference proteome</keyword>
<proteinExistence type="inferred from homology"/>
<dbReference type="SUPFAM" id="SSF51735">
    <property type="entry name" value="NAD(P)-binding Rossmann-fold domains"/>
    <property type="match status" value="1"/>
</dbReference>
<organism evidence="4 5">
    <name type="scientific">Leucobacter tardus</name>
    <dbReference type="NCBI Taxonomy" id="501483"/>
    <lineage>
        <taxon>Bacteria</taxon>
        <taxon>Bacillati</taxon>
        <taxon>Actinomycetota</taxon>
        <taxon>Actinomycetes</taxon>
        <taxon>Micrococcales</taxon>
        <taxon>Microbacteriaceae</taxon>
        <taxon>Leucobacter</taxon>
    </lineage>
</organism>
<dbReference type="AlphaFoldDB" id="A0A939TK56"/>
<sequence length="294" mass="31439">MTAQIPDPRTAHDMGTPANDEMSQPGLTEETDPRPDHGEYTYQGHERLSGRRALITGGDSGIGRAVALAYAREGADVAIAHLPSEQDDAEETLRWVREAGRHGVAFAGDMRDERFATEIVARTREELGGLDILVLNAGTQRDIGDFGDIDLEWTRRVFDTNLFGLLCTAKAAFPDMEPGANIIVTASIQSFHPNPTLIDYAMTKSAQVALVEGLAQEGGPRGIRVNAVAPGPIWTPLIPATGWDDEKVEHFGTDTPLGRPGQPAEVAGAYVFLASNDATYISGAVIPVTGGKPL</sequence>
<evidence type="ECO:0000313" key="5">
    <source>
        <dbReference type="Proteomes" id="UP000668403"/>
    </source>
</evidence>
<feature type="region of interest" description="Disordered" evidence="3">
    <location>
        <begin position="1"/>
        <end position="39"/>
    </location>
</feature>
<dbReference type="Pfam" id="PF13561">
    <property type="entry name" value="adh_short_C2"/>
    <property type="match status" value="1"/>
</dbReference>
<dbReference type="PANTHER" id="PTHR48107">
    <property type="entry name" value="NADPH-DEPENDENT ALDEHYDE REDUCTASE-LIKE PROTEIN, CHLOROPLASTIC-RELATED"/>
    <property type="match status" value="1"/>
</dbReference>
<evidence type="ECO:0000256" key="1">
    <source>
        <dbReference type="ARBA" id="ARBA00006484"/>
    </source>
</evidence>
<evidence type="ECO:0000313" key="4">
    <source>
        <dbReference type="EMBL" id="MBO2989921.1"/>
    </source>
</evidence>
<gene>
    <name evidence="4" type="ORF">J4H85_07925</name>
</gene>
<dbReference type="InterPro" id="IPR002347">
    <property type="entry name" value="SDR_fam"/>
</dbReference>
<name>A0A939TK56_9MICO</name>
<evidence type="ECO:0000256" key="2">
    <source>
        <dbReference type="ARBA" id="ARBA00023002"/>
    </source>
</evidence>
<keyword evidence="2" id="KW-0560">Oxidoreductase</keyword>
<dbReference type="Proteomes" id="UP000668403">
    <property type="component" value="Unassembled WGS sequence"/>
</dbReference>
<accession>A0A939TK56</accession>